<feature type="domain" description="J" evidence="2">
    <location>
        <begin position="158"/>
        <end position="243"/>
    </location>
</feature>
<dbReference type="AlphaFoldDB" id="A0A438KGT5"/>
<comment type="caution">
    <text evidence="3">The sequence shown here is derived from an EMBL/GenBank/DDBJ whole genome shotgun (WGS) entry which is preliminary data.</text>
</comment>
<gene>
    <name evidence="3" type="ORF">CK203_004595</name>
</gene>
<protein>
    <recommendedName>
        <fullName evidence="2">J domain-containing protein</fullName>
    </recommendedName>
</protein>
<evidence type="ECO:0000313" key="4">
    <source>
        <dbReference type="Proteomes" id="UP000288805"/>
    </source>
</evidence>
<dbReference type="InterPro" id="IPR036869">
    <property type="entry name" value="J_dom_sf"/>
</dbReference>
<dbReference type="Pfam" id="PF00226">
    <property type="entry name" value="DnaJ"/>
    <property type="match status" value="1"/>
</dbReference>
<dbReference type="PROSITE" id="PS50076">
    <property type="entry name" value="DNAJ_2"/>
    <property type="match status" value="1"/>
</dbReference>
<dbReference type="InterPro" id="IPR001623">
    <property type="entry name" value="DnaJ_domain"/>
</dbReference>
<evidence type="ECO:0000313" key="3">
    <source>
        <dbReference type="EMBL" id="RVX20414.1"/>
    </source>
</evidence>
<dbReference type="PROSITE" id="PS00636">
    <property type="entry name" value="DNAJ_1"/>
    <property type="match status" value="1"/>
</dbReference>
<evidence type="ECO:0000259" key="2">
    <source>
        <dbReference type="PROSITE" id="PS50076"/>
    </source>
</evidence>
<evidence type="ECO:0000256" key="1">
    <source>
        <dbReference type="SAM" id="MobiDB-lite"/>
    </source>
</evidence>
<accession>A0A438KGT5</accession>
<dbReference type="Gene3D" id="1.10.287.110">
    <property type="entry name" value="DnaJ domain"/>
    <property type="match status" value="1"/>
</dbReference>
<feature type="compositionally biased region" description="Basic and acidic residues" evidence="1">
    <location>
        <begin position="234"/>
        <end position="247"/>
    </location>
</feature>
<dbReference type="PANTHER" id="PTHR45181:SF4">
    <property type="entry name" value="HEAT SHOCK PROTEIN DNAJ WITH TETRATRICOPEPTIDE REPEAT-CONTAINING PROTEIN"/>
    <property type="match status" value="1"/>
</dbReference>
<feature type="compositionally biased region" description="Polar residues" evidence="1">
    <location>
        <begin position="250"/>
        <end position="265"/>
    </location>
</feature>
<reference evidence="3 4" key="1">
    <citation type="journal article" date="2018" name="PLoS Genet.">
        <title>Population sequencing reveals clonal diversity and ancestral inbreeding in the grapevine cultivar Chardonnay.</title>
        <authorList>
            <person name="Roach M.J."/>
            <person name="Johnson D.L."/>
            <person name="Bohlmann J."/>
            <person name="van Vuuren H.J."/>
            <person name="Jones S.J."/>
            <person name="Pretorius I.S."/>
            <person name="Schmidt S.A."/>
            <person name="Borneman A.R."/>
        </authorList>
    </citation>
    <scope>NUCLEOTIDE SEQUENCE [LARGE SCALE GENOMIC DNA]</scope>
    <source>
        <strain evidence="4">cv. Chardonnay</strain>
        <tissue evidence="3">Leaf</tissue>
    </source>
</reference>
<dbReference type="Proteomes" id="UP000288805">
    <property type="component" value="Unassembled WGS sequence"/>
</dbReference>
<dbReference type="InterPro" id="IPR018253">
    <property type="entry name" value="DnaJ_domain_CS"/>
</dbReference>
<dbReference type="OrthoDB" id="10250354at2759"/>
<feature type="region of interest" description="Disordered" evidence="1">
    <location>
        <begin position="234"/>
        <end position="302"/>
    </location>
</feature>
<sequence>MGVWDVLEERFQKGLVMWKRQYLSKGSRLTLVKSTQSSLPICYISLFVILRKASLGLQTRPHLVKRLTICMEKRDGGLVIIRKYEEEGGRWSSRALREGYGVGLWKAITRGWVWQWLPQKGLLESFSIACTKDAWIADLWKLNREEGCWNPLFMRTTTWSWERGVEPSASASDIKKAYRKAALRHHPDKTGQSLAKSENGDGGFWKEIAEEVHRDADKLFKMIGEAYAILSDPSKRSRYDHEEEMRNAQKRGNGSSTSRVHTDVQNFPFERSSSRRQWREVWGSYGHSSSRGSEAARSNRYS</sequence>
<name>A0A438KGT5_VITVI</name>
<dbReference type="SMART" id="SM00271">
    <property type="entry name" value="DnaJ"/>
    <property type="match status" value="1"/>
</dbReference>
<dbReference type="PRINTS" id="PR00625">
    <property type="entry name" value="JDOMAIN"/>
</dbReference>
<proteinExistence type="predicted"/>
<organism evidence="3 4">
    <name type="scientific">Vitis vinifera</name>
    <name type="common">Grape</name>
    <dbReference type="NCBI Taxonomy" id="29760"/>
    <lineage>
        <taxon>Eukaryota</taxon>
        <taxon>Viridiplantae</taxon>
        <taxon>Streptophyta</taxon>
        <taxon>Embryophyta</taxon>
        <taxon>Tracheophyta</taxon>
        <taxon>Spermatophyta</taxon>
        <taxon>Magnoliopsida</taxon>
        <taxon>eudicotyledons</taxon>
        <taxon>Gunneridae</taxon>
        <taxon>Pentapetalae</taxon>
        <taxon>rosids</taxon>
        <taxon>Vitales</taxon>
        <taxon>Vitaceae</taxon>
        <taxon>Viteae</taxon>
        <taxon>Vitis</taxon>
    </lineage>
</organism>
<dbReference type="CDD" id="cd06257">
    <property type="entry name" value="DnaJ"/>
    <property type="match status" value="1"/>
</dbReference>
<dbReference type="EMBL" id="QGNW01000007">
    <property type="protein sequence ID" value="RVX20414.1"/>
    <property type="molecule type" value="Genomic_DNA"/>
</dbReference>
<dbReference type="SUPFAM" id="SSF46565">
    <property type="entry name" value="Chaperone J-domain"/>
    <property type="match status" value="1"/>
</dbReference>
<dbReference type="PANTHER" id="PTHR45181">
    <property type="entry name" value="HEAT SHOCK PROTEIN DNAJ WITH TETRATRICOPEPTIDE REPEAT-CONTAINING PROTEIN"/>
    <property type="match status" value="1"/>
</dbReference>